<keyword evidence="12" id="KW-0723">Serine/threonine-protein kinase</keyword>
<evidence type="ECO:0000256" key="11">
    <source>
        <dbReference type="ARBA" id="ARBA00022490"/>
    </source>
</evidence>
<evidence type="ECO:0000259" key="29">
    <source>
        <dbReference type="PROSITE" id="PS50011"/>
    </source>
</evidence>
<dbReference type="PANTHER" id="PTHR12209:SF0">
    <property type="entry name" value="EKC_KEOPS COMPLEX SUBUNIT TP53RK"/>
    <property type="match status" value="1"/>
</dbReference>
<keyword evidence="21" id="KW-0805">Transcription regulation</keyword>
<keyword evidence="18" id="KW-0378">Hydrolase</keyword>
<evidence type="ECO:0000256" key="23">
    <source>
        <dbReference type="ARBA" id="ARBA00023163"/>
    </source>
</evidence>
<comment type="subunit">
    <text evidence="6">Component of the EKC/KEOPS complex composed of at least BUD32, CGI121, GON7, KAE1 and PCC1; the whole complex dimerizes.</text>
</comment>
<dbReference type="GO" id="GO:0004674">
    <property type="term" value="F:protein serine/threonine kinase activity"/>
    <property type="evidence" value="ECO:0007669"/>
    <property type="project" value="UniProtKB-KW"/>
</dbReference>
<evidence type="ECO:0000256" key="12">
    <source>
        <dbReference type="ARBA" id="ARBA00022527"/>
    </source>
</evidence>
<keyword evidence="14" id="KW-0808">Transferase</keyword>
<comment type="catalytic activity">
    <reaction evidence="27">
        <text>L-threonyl-[protein] + ATP = O-phospho-L-threonyl-[protein] + ADP + H(+)</text>
        <dbReference type="Rhea" id="RHEA:46608"/>
        <dbReference type="Rhea" id="RHEA-COMP:11060"/>
        <dbReference type="Rhea" id="RHEA-COMP:11605"/>
        <dbReference type="ChEBI" id="CHEBI:15378"/>
        <dbReference type="ChEBI" id="CHEBI:30013"/>
        <dbReference type="ChEBI" id="CHEBI:30616"/>
        <dbReference type="ChEBI" id="CHEBI:61977"/>
        <dbReference type="ChEBI" id="CHEBI:456216"/>
        <dbReference type="EC" id="2.7.11.1"/>
    </reaction>
</comment>
<name>A0A6A6BCE1_9PEZI</name>
<dbReference type="AlphaFoldDB" id="A0A6A6BCE1"/>
<dbReference type="SUPFAM" id="SSF56112">
    <property type="entry name" value="Protein kinase-like (PK-like)"/>
    <property type="match status" value="1"/>
</dbReference>
<dbReference type="Gene3D" id="1.10.510.10">
    <property type="entry name" value="Transferase(Phosphotransferase) domain 1"/>
    <property type="match status" value="1"/>
</dbReference>
<proteinExistence type="inferred from homology"/>
<dbReference type="EC" id="2.7.11.1" evidence="7"/>
<reference evidence="30" key="1">
    <citation type="journal article" date="2020" name="Stud. Mycol.">
        <title>101 Dothideomycetes genomes: a test case for predicting lifestyles and emergence of pathogens.</title>
        <authorList>
            <person name="Haridas S."/>
            <person name="Albert R."/>
            <person name="Binder M."/>
            <person name="Bloem J."/>
            <person name="Labutti K."/>
            <person name="Salamov A."/>
            <person name="Andreopoulos B."/>
            <person name="Baker S."/>
            <person name="Barry K."/>
            <person name="Bills G."/>
            <person name="Bluhm B."/>
            <person name="Cannon C."/>
            <person name="Castanera R."/>
            <person name="Culley D."/>
            <person name="Daum C."/>
            <person name="Ezra D."/>
            <person name="Gonzalez J."/>
            <person name="Henrissat B."/>
            <person name="Kuo A."/>
            <person name="Liang C."/>
            <person name="Lipzen A."/>
            <person name="Lutzoni F."/>
            <person name="Magnuson J."/>
            <person name="Mondo S."/>
            <person name="Nolan M."/>
            <person name="Ohm R."/>
            <person name="Pangilinan J."/>
            <person name="Park H.-J."/>
            <person name="Ramirez L."/>
            <person name="Alfaro M."/>
            <person name="Sun H."/>
            <person name="Tritt A."/>
            <person name="Yoshinaga Y."/>
            <person name="Zwiers L.-H."/>
            <person name="Turgeon B."/>
            <person name="Goodwin S."/>
            <person name="Spatafora J."/>
            <person name="Crous P."/>
            <person name="Grigoriev I."/>
        </authorList>
    </citation>
    <scope>NUCLEOTIDE SEQUENCE</scope>
    <source>
        <strain evidence="30">CBS 121167</strain>
    </source>
</reference>
<sequence length="288" mass="31006">MTTTTTTTTTETPHHTLPGIFASSTPAPELLTQGAEALVYKTGFLHANGSDKEPMAAALKFRPAKPYRHPVLDRRLTRQRVLAEARVLVRLRREGVAVPAVLACDWEAGWLLLEWIQGQTIRACLDQYLHAMHAPAAEHAPHADGEERHTAGDEAALRAAAPELWALMTRVGRAVGRMHSVGCVHGDLTTSNLMLRPPQAAASASSSEALAGAVIIIDFGLAAQTVQDEDKAVDLYVLERAFGSTHPAAAPLFGEVLSAYGASYSGAKVVLKRLEDVRLRGRKRSMLG</sequence>
<dbReference type="GO" id="GO:0016787">
    <property type="term" value="F:hydrolase activity"/>
    <property type="evidence" value="ECO:0007669"/>
    <property type="project" value="UniProtKB-KW"/>
</dbReference>
<comment type="catalytic activity">
    <reaction evidence="28">
        <text>L-seryl-[protein] + ATP = O-phospho-L-seryl-[protein] + ADP + H(+)</text>
        <dbReference type="Rhea" id="RHEA:17989"/>
        <dbReference type="Rhea" id="RHEA-COMP:9863"/>
        <dbReference type="Rhea" id="RHEA-COMP:11604"/>
        <dbReference type="ChEBI" id="CHEBI:15378"/>
        <dbReference type="ChEBI" id="CHEBI:29999"/>
        <dbReference type="ChEBI" id="CHEBI:30616"/>
        <dbReference type="ChEBI" id="CHEBI:83421"/>
        <dbReference type="ChEBI" id="CHEBI:456216"/>
        <dbReference type="EC" id="2.7.11.1"/>
    </reaction>
</comment>
<keyword evidence="24" id="KW-0539">Nucleus</keyword>
<evidence type="ECO:0000256" key="7">
    <source>
        <dbReference type="ARBA" id="ARBA00012513"/>
    </source>
</evidence>
<keyword evidence="15" id="KW-0819">tRNA processing</keyword>
<evidence type="ECO:0000256" key="22">
    <source>
        <dbReference type="ARBA" id="ARBA00023159"/>
    </source>
</evidence>
<dbReference type="GO" id="GO:0070525">
    <property type="term" value="P:tRNA threonylcarbamoyladenosine metabolic process"/>
    <property type="evidence" value="ECO:0007669"/>
    <property type="project" value="TreeGrafter"/>
</dbReference>
<evidence type="ECO:0000256" key="17">
    <source>
        <dbReference type="ARBA" id="ARBA00022777"/>
    </source>
</evidence>
<evidence type="ECO:0000256" key="21">
    <source>
        <dbReference type="ARBA" id="ARBA00023015"/>
    </source>
</evidence>
<dbReference type="FunFam" id="1.10.510.10:FF:000845">
    <property type="entry name" value="Probable bifunctional tRNA threonylcarbamoyladenosine biosynthesis protein"/>
    <property type="match status" value="1"/>
</dbReference>
<dbReference type="InterPro" id="IPR011009">
    <property type="entry name" value="Kinase-like_dom_sf"/>
</dbReference>
<dbReference type="GeneID" id="54299712"/>
<evidence type="ECO:0000256" key="25">
    <source>
        <dbReference type="ARBA" id="ARBA00030980"/>
    </source>
</evidence>
<dbReference type="PANTHER" id="PTHR12209">
    <property type="entry name" value="NON-SPECIFIC SERINE/THREONINE PROTEIN KINASE"/>
    <property type="match status" value="1"/>
</dbReference>
<dbReference type="Pfam" id="PF07714">
    <property type="entry name" value="PK_Tyr_Ser-Thr"/>
    <property type="match status" value="1"/>
</dbReference>
<organism evidence="30 31">
    <name type="scientific">Aplosporella prunicola CBS 121167</name>
    <dbReference type="NCBI Taxonomy" id="1176127"/>
    <lineage>
        <taxon>Eukaryota</taxon>
        <taxon>Fungi</taxon>
        <taxon>Dikarya</taxon>
        <taxon>Ascomycota</taxon>
        <taxon>Pezizomycotina</taxon>
        <taxon>Dothideomycetes</taxon>
        <taxon>Dothideomycetes incertae sedis</taxon>
        <taxon>Botryosphaeriales</taxon>
        <taxon>Aplosporellaceae</taxon>
        <taxon>Aplosporella</taxon>
    </lineage>
</organism>
<evidence type="ECO:0000256" key="26">
    <source>
        <dbReference type="ARBA" id="ARBA00033194"/>
    </source>
</evidence>
<evidence type="ECO:0000256" key="10">
    <source>
        <dbReference type="ARBA" id="ARBA00022454"/>
    </source>
</evidence>
<evidence type="ECO:0000256" key="13">
    <source>
        <dbReference type="ARBA" id="ARBA00022553"/>
    </source>
</evidence>
<dbReference type="EMBL" id="ML995489">
    <property type="protein sequence ID" value="KAF2140587.1"/>
    <property type="molecule type" value="Genomic_DNA"/>
</dbReference>
<dbReference type="InterPro" id="IPR008266">
    <property type="entry name" value="Tyr_kinase_AS"/>
</dbReference>
<evidence type="ECO:0000256" key="2">
    <source>
        <dbReference type="ARBA" id="ARBA00004123"/>
    </source>
</evidence>
<dbReference type="FunFam" id="3.30.200.20:FF:000603">
    <property type="entry name" value="EKC/KEOPS complex subunit bud32"/>
    <property type="match status" value="1"/>
</dbReference>
<evidence type="ECO:0000313" key="31">
    <source>
        <dbReference type="Proteomes" id="UP000799438"/>
    </source>
</evidence>
<evidence type="ECO:0000256" key="20">
    <source>
        <dbReference type="ARBA" id="ARBA00022895"/>
    </source>
</evidence>
<dbReference type="GO" id="GO:0000781">
    <property type="term" value="C:chromosome, telomeric region"/>
    <property type="evidence" value="ECO:0007669"/>
    <property type="project" value="UniProtKB-SubCell"/>
</dbReference>
<dbReference type="GO" id="GO:0005524">
    <property type="term" value="F:ATP binding"/>
    <property type="evidence" value="ECO:0007669"/>
    <property type="project" value="UniProtKB-KW"/>
</dbReference>
<evidence type="ECO:0000256" key="3">
    <source>
        <dbReference type="ARBA" id="ARBA00004496"/>
    </source>
</evidence>
<keyword evidence="13" id="KW-0597">Phosphoprotein</keyword>
<feature type="domain" description="Protein kinase" evidence="29">
    <location>
        <begin position="25"/>
        <end position="288"/>
    </location>
</feature>
<evidence type="ECO:0000256" key="28">
    <source>
        <dbReference type="ARBA" id="ARBA00048679"/>
    </source>
</evidence>
<evidence type="ECO:0000256" key="6">
    <source>
        <dbReference type="ARBA" id="ARBA00011534"/>
    </source>
</evidence>
<comment type="function">
    <text evidence="1">Component of the EKC/KEOPS complex that is required for the formation of a threonylcarbamoyl group on adenosine at position 37 (t(6)A37) in tRNAs that read codons beginning with adenine. The complex is probably involved in the transfer of the threonylcarbamoyl moiety of threonylcarbamoyl-AMP (TC-AMP) to the N6 group of A37. BUD32 has ATPase activity in the context of the EKC/KEOPS complex and likely plays a supporting role to the catalytic subunit KAE1. The EKC/KEOPS complex also promotes both telomere uncapping and telomere elongation. The complex is required for efficient recruitment of transcriptional coactivators.</text>
</comment>
<dbReference type="RefSeq" id="XP_033396300.1">
    <property type="nucleotide sequence ID" value="XM_033542215.1"/>
</dbReference>
<dbReference type="GO" id="GO:0005829">
    <property type="term" value="C:cytosol"/>
    <property type="evidence" value="ECO:0007669"/>
    <property type="project" value="TreeGrafter"/>
</dbReference>
<accession>A0A6A6BCE1</accession>
<dbReference type="Proteomes" id="UP000799438">
    <property type="component" value="Unassembled WGS sequence"/>
</dbReference>
<dbReference type="Gene3D" id="3.30.200.20">
    <property type="entry name" value="Phosphorylase Kinase, domain 1"/>
    <property type="match status" value="1"/>
</dbReference>
<evidence type="ECO:0000256" key="1">
    <source>
        <dbReference type="ARBA" id="ARBA00003747"/>
    </source>
</evidence>
<dbReference type="GO" id="GO:0000408">
    <property type="term" value="C:EKC/KEOPS complex"/>
    <property type="evidence" value="ECO:0007669"/>
    <property type="project" value="TreeGrafter"/>
</dbReference>
<evidence type="ECO:0000256" key="27">
    <source>
        <dbReference type="ARBA" id="ARBA00047899"/>
    </source>
</evidence>
<keyword evidence="11" id="KW-0963">Cytoplasm</keyword>
<gene>
    <name evidence="30" type="ORF">K452DRAFT_299324</name>
</gene>
<dbReference type="PROSITE" id="PS00109">
    <property type="entry name" value="PROTEIN_KINASE_TYR"/>
    <property type="match status" value="1"/>
</dbReference>
<keyword evidence="16" id="KW-0547">Nucleotide-binding</keyword>
<keyword evidence="31" id="KW-1185">Reference proteome</keyword>
<keyword evidence="17" id="KW-0418">Kinase</keyword>
<evidence type="ECO:0000256" key="24">
    <source>
        <dbReference type="ARBA" id="ARBA00023242"/>
    </source>
</evidence>
<evidence type="ECO:0000313" key="30">
    <source>
        <dbReference type="EMBL" id="KAF2140587.1"/>
    </source>
</evidence>
<dbReference type="OrthoDB" id="3399at2759"/>
<dbReference type="InterPro" id="IPR000719">
    <property type="entry name" value="Prot_kinase_dom"/>
</dbReference>
<dbReference type="PROSITE" id="PS50011">
    <property type="entry name" value="PROTEIN_KINASE_DOM"/>
    <property type="match status" value="1"/>
</dbReference>
<comment type="subcellular location">
    <subcellularLocation>
        <location evidence="4">Chromosome</location>
        <location evidence="4">Telomere</location>
    </subcellularLocation>
    <subcellularLocation>
        <location evidence="3">Cytoplasm</location>
    </subcellularLocation>
    <subcellularLocation>
        <location evidence="2">Nucleus</location>
    </subcellularLocation>
</comment>
<evidence type="ECO:0000256" key="14">
    <source>
        <dbReference type="ARBA" id="ARBA00022679"/>
    </source>
</evidence>
<dbReference type="GO" id="GO:0008033">
    <property type="term" value="P:tRNA processing"/>
    <property type="evidence" value="ECO:0007669"/>
    <property type="project" value="UniProtKB-KW"/>
</dbReference>
<keyword evidence="10" id="KW-0158">Chromosome</keyword>
<dbReference type="GO" id="GO:0005634">
    <property type="term" value="C:nucleus"/>
    <property type="evidence" value="ECO:0007669"/>
    <property type="project" value="UniProtKB-SubCell"/>
</dbReference>
<keyword evidence="22" id="KW-0010">Activator</keyword>
<evidence type="ECO:0000256" key="19">
    <source>
        <dbReference type="ARBA" id="ARBA00022840"/>
    </source>
</evidence>
<evidence type="ECO:0000256" key="15">
    <source>
        <dbReference type="ARBA" id="ARBA00022694"/>
    </source>
</evidence>
<evidence type="ECO:0000256" key="5">
    <source>
        <dbReference type="ARBA" id="ARBA00010630"/>
    </source>
</evidence>
<keyword evidence="19" id="KW-0067">ATP-binding</keyword>
<evidence type="ECO:0000256" key="4">
    <source>
        <dbReference type="ARBA" id="ARBA00004574"/>
    </source>
</evidence>
<keyword evidence="23" id="KW-0804">Transcription</keyword>
<protein>
    <recommendedName>
        <fullName evidence="9">EKC/KEOPS complex subunit BUD32</fullName>
        <ecNumber evidence="7">2.7.11.1</ecNumber>
    </recommendedName>
    <alternativeName>
        <fullName evidence="25 26">Atypical Serine/threonine protein kinase BUD32</fullName>
    </alternativeName>
    <alternativeName>
        <fullName evidence="8">EKC/KEOPS complex subunit bud32</fullName>
    </alternativeName>
</protein>
<evidence type="ECO:0000256" key="8">
    <source>
        <dbReference type="ARBA" id="ARBA00013948"/>
    </source>
</evidence>
<evidence type="ECO:0000256" key="18">
    <source>
        <dbReference type="ARBA" id="ARBA00022801"/>
    </source>
</evidence>
<dbReference type="InterPro" id="IPR001245">
    <property type="entry name" value="Ser-Thr/Tyr_kinase_cat_dom"/>
</dbReference>
<evidence type="ECO:0000256" key="9">
    <source>
        <dbReference type="ARBA" id="ARBA00019973"/>
    </source>
</evidence>
<evidence type="ECO:0000256" key="16">
    <source>
        <dbReference type="ARBA" id="ARBA00022741"/>
    </source>
</evidence>
<comment type="similarity">
    <text evidence="5">Belongs to the protein kinase superfamily. BUD32 family.</text>
</comment>
<keyword evidence="20" id="KW-0779">Telomere</keyword>